<comment type="caution">
    <text evidence="2">The sequence shown here is derived from an EMBL/GenBank/DDBJ whole genome shotgun (WGS) entry which is preliminary data.</text>
</comment>
<dbReference type="Proteomes" id="UP000807785">
    <property type="component" value="Unassembled WGS sequence"/>
</dbReference>
<reference evidence="2" key="1">
    <citation type="submission" date="2020-10" db="EMBL/GenBank/DDBJ databases">
        <title>Connecting structure to function with the recovery of over 1000 high-quality activated sludge metagenome-assembled genomes encoding full-length rRNA genes using long-read sequencing.</title>
        <authorList>
            <person name="Singleton C.M."/>
            <person name="Petriglieri F."/>
            <person name="Kristensen J.M."/>
            <person name="Kirkegaard R.H."/>
            <person name="Michaelsen T.Y."/>
            <person name="Andersen M.H."/>
            <person name="Karst S.M."/>
            <person name="Dueholm M.S."/>
            <person name="Nielsen P.H."/>
            <person name="Albertsen M."/>
        </authorList>
    </citation>
    <scope>NUCLEOTIDE SEQUENCE</scope>
    <source>
        <strain evidence="2">Bjer_18-Q3-R1-45_BAT3C.347</strain>
    </source>
</reference>
<dbReference type="AlphaFoldDB" id="A0A9D7E7G8"/>
<name>A0A9D7E7G8_9PROT</name>
<accession>A0A9D7E7G8</accession>
<evidence type="ECO:0000313" key="3">
    <source>
        <dbReference type="Proteomes" id="UP000807785"/>
    </source>
</evidence>
<evidence type="ECO:0000313" key="2">
    <source>
        <dbReference type="EMBL" id="MBK6974255.1"/>
    </source>
</evidence>
<dbReference type="EMBL" id="JADJEV010000004">
    <property type="protein sequence ID" value="MBK6974255.1"/>
    <property type="molecule type" value="Genomic_DNA"/>
</dbReference>
<evidence type="ECO:0000256" key="1">
    <source>
        <dbReference type="SAM" id="MobiDB-lite"/>
    </source>
</evidence>
<feature type="region of interest" description="Disordered" evidence="1">
    <location>
        <begin position="1"/>
        <end position="24"/>
    </location>
</feature>
<dbReference type="Pfam" id="PF07357">
    <property type="entry name" value="DRAT"/>
    <property type="match status" value="1"/>
</dbReference>
<proteinExistence type="predicted"/>
<gene>
    <name evidence="2" type="ORF">IPH26_15355</name>
</gene>
<dbReference type="GO" id="GO:0030701">
    <property type="term" value="F:NAD+-dinitrogen-reductase ADP-D-ribosyltransferase activity"/>
    <property type="evidence" value="ECO:0007669"/>
    <property type="project" value="InterPro"/>
</dbReference>
<dbReference type="GO" id="GO:0009399">
    <property type="term" value="P:nitrogen fixation"/>
    <property type="evidence" value="ECO:0007669"/>
    <property type="project" value="InterPro"/>
</dbReference>
<dbReference type="InterPro" id="IPR009953">
    <property type="entry name" value="DRA_trans"/>
</dbReference>
<organism evidence="2 3">
    <name type="scientific">Candidatus Methylophosphatis roskildensis</name>
    <dbReference type="NCBI Taxonomy" id="2899263"/>
    <lineage>
        <taxon>Bacteria</taxon>
        <taxon>Pseudomonadati</taxon>
        <taxon>Pseudomonadota</taxon>
        <taxon>Betaproteobacteria</taxon>
        <taxon>Nitrosomonadales</taxon>
        <taxon>Sterolibacteriaceae</taxon>
        <taxon>Candidatus Methylophosphatis</taxon>
    </lineage>
</organism>
<protein>
    <submittedName>
        <fullName evidence="2">NAD(+)--dinitrogen-reductase ADP-D-ribosyltransferase</fullName>
    </submittedName>
</protein>
<sequence>MEVDKSSKPPSRVAHRQSLPPMHSTNLVGIPTGLLASTVFNAHPLPLSISGVRELNPGLFRLLDAAPDPGEAAQVFRHYMQMLFGLPPSTEDGRPRRFRSSYLKLLEGWGFDSNSAQGAVLKGWVESRFGLLPSYHKEVLGRFPSHAWMTYMEEKMGGRFHNNSINVQLDLLYEYCQWTLVRFWRAGQRHVTLYRGVNCWEEVEQDPPPRRAGRLVTRLNSLVSFSFSRARADEFGDWILEAQVPLVKILFYNDLLERHPLKGEAECLVIGGEYEVTAAYV</sequence>